<dbReference type="AlphaFoldDB" id="A0A484QKI0"/>
<feature type="compositionally biased region" description="Polar residues" evidence="1">
    <location>
        <begin position="62"/>
        <end position="72"/>
    </location>
</feature>
<gene>
    <name evidence="3" type="ORF">ANDO1_1902</name>
    <name evidence="2" type="ORF">ANDO2_1808</name>
</gene>
<feature type="region of interest" description="Disordered" evidence="1">
    <location>
        <begin position="1"/>
        <end position="114"/>
    </location>
</feature>
<proteinExistence type="predicted"/>
<evidence type="ECO:0000256" key="1">
    <source>
        <dbReference type="SAM" id="MobiDB-lite"/>
    </source>
</evidence>
<name>A0A484QKI0_9ZZZZ</name>
<organism evidence="3">
    <name type="scientific">plant metagenome</name>
    <dbReference type="NCBI Taxonomy" id="1297885"/>
    <lineage>
        <taxon>unclassified sequences</taxon>
        <taxon>metagenomes</taxon>
        <taxon>organismal metagenomes</taxon>
    </lineage>
</organism>
<accession>A0A484QKI0</accession>
<evidence type="ECO:0000313" key="3">
    <source>
        <dbReference type="EMBL" id="VFR38105.1"/>
    </source>
</evidence>
<protein>
    <submittedName>
        <fullName evidence="3">Uncharacterized protein</fullName>
    </submittedName>
</protein>
<reference evidence="3" key="1">
    <citation type="submission" date="2019-03" db="EMBL/GenBank/DDBJ databases">
        <authorList>
            <person name="Danneels B."/>
        </authorList>
    </citation>
    <scope>NUCLEOTIDE SEQUENCE</scope>
</reference>
<dbReference type="EMBL" id="CAADIB010000003">
    <property type="protein sequence ID" value="VFR20468.1"/>
    <property type="molecule type" value="Genomic_DNA"/>
</dbReference>
<sequence length="114" mass="12467">MPRRQPDAPCIQCQQHHPGRRSRCQARGHGRRQPRFPSARTRAPQPGAAHARALPCRPDVMTGTQAAGTRQGQPGHVPPQQRLPIQPEDQDTTLGASGPQRTAGLGRFELPRHG</sequence>
<feature type="compositionally biased region" description="Basic residues" evidence="1">
    <location>
        <begin position="17"/>
        <end position="34"/>
    </location>
</feature>
<dbReference type="EMBL" id="CAADHZ010000027">
    <property type="protein sequence ID" value="VFR38105.1"/>
    <property type="molecule type" value="Genomic_DNA"/>
</dbReference>
<evidence type="ECO:0000313" key="2">
    <source>
        <dbReference type="EMBL" id="VFR20468.1"/>
    </source>
</evidence>